<reference evidence="4" key="1">
    <citation type="submission" date="2016-06" db="UniProtKB">
        <authorList>
            <consortium name="WormBaseParasite"/>
        </authorList>
    </citation>
    <scope>IDENTIFICATION</scope>
</reference>
<protein>
    <submittedName>
        <fullName evidence="2 4">Uncharacterized protein</fullName>
    </submittedName>
</protein>
<evidence type="ECO:0000256" key="1">
    <source>
        <dbReference type="SAM" id="MobiDB-lite"/>
    </source>
</evidence>
<evidence type="ECO:0000313" key="4">
    <source>
        <dbReference type="WBParaSite" id="SSLN_0001533901-mRNA-1"/>
    </source>
</evidence>
<dbReference type="AlphaFoldDB" id="A0A183TE82"/>
<accession>A0A183TE82</accession>
<gene>
    <name evidence="2" type="ORF">SSLN_LOCUS14780</name>
</gene>
<evidence type="ECO:0000313" key="2">
    <source>
        <dbReference type="EMBL" id="VDM01166.1"/>
    </source>
</evidence>
<feature type="compositionally biased region" description="Polar residues" evidence="1">
    <location>
        <begin position="9"/>
        <end position="20"/>
    </location>
</feature>
<keyword evidence="3" id="KW-1185">Reference proteome</keyword>
<proteinExistence type="predicted"/>
<evidence type="ECO:0000313" key="3">
    <source>
        <dbReference type="Proteomes" id="UP000275846"/>
    </source>
</evidence>
<dbReference type="WBParaSite" id="SSLN_0001533901-mRNA-1">
    <property type="protein sequence ID" value="SSLN_0001533901-mRNA-1"/>
    <property type="gene ID" value="SSLN_0001533901"/>
</dbReference>
<sequence length="175" mass="19642">MENCGCHPKTTQDVLGGSNNQHQDWLEENDAVISNLLAEKNSLQRAYIGRPTNAKKATFHQCPRLVQQWLLETQDAWMAPKATESQGYAGRDQSSLLSPAKYIALIFSTDGTTLLIEKSQILKRWTEQFKSILNHLSTFSDAAIDRLTEVEININLDLPSSLCHATTLQLESTRI</sequence>
<reference evidence="2 3" key="2">
    <citation type="submission" date="2018-11" db="EMBL/GenBank/DDBJ databases">
        <authorList>
            <consortium name="Pathogen Informatics"/>
        </authorList>
    </citation>
    <scope>NUCLEOTIDE SEQUENCE [LARGE SCALE GENOMIC DNA]</scope>
    <source>
        <strain evidence="2 3">NST_G2</strain>
    </source>
</reference>
<organism evidence="4">
    <name type="scientific">Schistocephalus solidus</name>
    <name type="common">Tapeworm</name>
    <dbReference type="NCBI Taxonomy" id="70667"/>
    <lineage>
        <taxon>Eukaryota</taxon>
        <taxon>Metazoa</taxon>
        <taxon>Spiralia</taxon>
        <taxon>Lophotrochozoa</taxon>
        <taxon>Platyhelminthes</taxon>
        <taxon>Cestoda</taxon>
        <taxon>Eucestoda</taxon>
        <taxon>Diphyllobothriidea</taxon>
        <taxon>Diphyllobothriidae</taxon>
        <taxon>Schistocephalus</taxon>
    </lineage>
</organism>
<feature type="region of interest" description="Disordered" evidence="1">
    <location>
        <begin position="1"/>
        <end position="20"/>
    </location>
</feature>
<dbReference type="Proteomes" id="UP000275846">
    <property type="component" value="Unassembled WGS sequence"/>
</dbReference>
<name>A0A183TE82_SCHSO</name>
<dbReference type="EMBL" id="UYSU01039308">
    <property type="protein sequence ID" value="VDM01166.1"/>
    <property type="molecule type" value="Genomic_DNA"/>
</dbReference>